<dbReference type="PANTHER" id="PTHR34698">
    <property type="entry name" value="5-OXOPROLINASE SUBUNIT B"/>
    <property type="match status" value="1"/>
</dbReference>
<keyword evidence="3" id="KW-0067">ATP-binding</keyword>
<evidence type="ECO:0000256" key="2">
    <source>
        <dbReference type="ARBA" id="ARBA00022801"/>
    </source>
</evidence>
<dbReference type="InterPro" id="IPR029000">
    <property type="entry name" value="Cyclophilin-like_dom_sf"/>
</dbReference>
<dbReference type="EC" id="3.5.2.9" evidence="5"/>
<accession>A0A972JL16</accession>
<dbReference type="InterPro" id="IPR010016">
    <property type="entry name" value="PxpB"/>
</dbReference>
<dbReference type="PANTHER" id="PTHR34698:SF2">
    <property type="entry name" value="5-OXOPROLINASE SUBUNIT B"/>
    <property type="match status" value="1"/>
</dbReference>
<evidence type="ECO:0000313" key="6">
    <source>
        <dbReference type="Proteomes" id="UP000737113"/>
    </source>
</evidence>
<proteinExistence type="predicted"/>
<dbReference type="Pfam" id="PF02682">
    <property type="entry name" value="CT_C_D"/>
    <property type="match status" value="1"/>
</dbReference>
<dbReference type="NCBIfam" id="TIGR00370">
    <property type="entry name" value="5-oxoprolinase subunit PxpB"/>
    <property type="match status" value="1"/>
</dbReference>
<keyword evidence="1" id="KW-0547">Nucleotide-binding</keyword>
<evidence type="ECO:0000256" key="3">
    <source>
        <dbReference type="ARBA" id="ARBA00022840"/>
    </source>
</evidence>
<keyword evidence="2 5" id="KW-0378">Hydrolase</keyword>
<organism evidence="5 6">
    <name type="scientific">Shewanella salipaludis</name>
    <dbReference type="NCBI Taxonomy" id="2723052"/>
    <lineage>
        <taxon>Bacteria</taxon>
        <taxon>Pseudomonadati</taxon>
        <taxon>Pseudomonadota</taxon>
        <taxon>Gammaproteobacteria</taxon>
        <taxon>Alteromonadales</taxon>
        <taxon>Shewanellaceae</taxon>
        <taxon>Shewanella</taxon>
    </lineage>
</organism>
<dbReference type="RefSeq" id="WP_169565514.1">
    <property type="nucleotide sequence ID" value="NZ_JAAXYH010000016.1"/>
</dbReference>
<dbReference type="InterPro" id="IPR003833">
    <property type="entry name" value="CT_C_D"/>
</dbReference>
<name>A0A972JL16_9GAMM</name>
<reference evidence="5" key="1">
    <citation type="submission" date="2020-04" db="EMBL/GenBank/DDBJ databases">
        <title>Description of Shewanella salipaludis sp. nov., isolated from a salt marsh.</title>
        <authorList>
            <person name="Park S."/>
            <person name="Yoon J.-H."/>
        </authorList>
    </citation>
    <scope>NUCLEOTIDE SEQUENCE</scope>
    <source>
        <strain evidence="5">SHSM-M6</strain>
    </source>
</reference>
<evidence type="ECO:0000313" key="5">
    <source>
        <dbReference type="EMBL" id="NMH66785.1"/>
    </source>
</evidence>
<protein>
    <submittedName>
        <fullName evidence="5">5-oxoprolinase subunit PxpB</fullName>
        <ecNumber evidence="5">3.5.2.9</ecNumber>
    </submittedName>
</protein>
<dbReference type="GO" id="GO:0017168">
    <property type="term" value="F:5-oxoprolinase (ATP-hydrolyzing) activity"/>
    <property type="evidence" value="ECO:0007669"/>
    <property type="project" value="UniProtKB-EC"/>
</dbReference>
<gene>
    <name evidence="5" type="primary">pxpB</name>
    <name evidence="5" type="ORF">HC757_16630</name>
</gene>
<sequence length="221" mass="24517">MTLVPQISRLGERAIVLSFPTMDSQQQSLALQGKLWWFATECRHSGDFDDIVPGMNNLTLFLARDFDISDWESRLQRLWQQAKYREPDRKRIVIPVIYGGDSGPDLDSVAKYHALTRAQLIALHSDAEYRVYFLGFLPGFAYLGGLPSRLHTPRHANPRLMVPAGSVGIGGQMTGIYPSAAPGGWQLLGHTQIPLFDPTSDSPSLLMPGDYVTFSPVEDGT</sequence>
<dbReference type="EMBL" id="JAAXYH010000016">
    <property type="protein sequence ID" value="NMH66785.1"/>
    <property type="molecule type" value="Genomic_DNA"/>
</dbReference>
<dbReference type="SMART" id="SM00796">
    <property type="entry name" value="AHS1"/>
    <property type="match status" value="1"/>
</dbReference>
<dbReference type="Gene3D" id="2.40.100.10">
    <property type="entry name" value="Cyclophilin-like"/>
    <property type="match status" value="1"/>
</dbReference>
<evidence type="ECO:0000259" key="4">
    <source>
        <dbReference type="SMART" id="SM00796"/>
    </source>
</evidence>
<keyword evidence="6" id="KW-1185">Reference proteome</keyword>
<dbReference type="AlphaFoldDB" id="A0A972JL16"/>
<evidence type="ECO:0000256" key="1">
    <source>
        <dbReference type="ARBA" id="ARBA00022741"/>
    </source>
</evidence>
<dbReference type="GO" id="GO:0005524">
    <property type="term" value="F:ATP binding"/>
    <property type="evidence" value="ECO:0007669"/>
    <property type="project" value="UniProtKB-KW"/>
</dbReference>
<dbReference type="SUPFAM" id="SSF50891">
    <property type="entry name" value="Cyclophilin-like"/>
    <property type="match status" value="1"/>
</dbReference>
<comment type="caution">
    <text evidence="5">The sequence shown here is derived from an EMBL/GenBank/DDBJ whole genome shotgun (WGS) entry which is preliminary data.</text>
</comment>
<dbReference type="Proteomes" id="UP000737113">
    <property type="component" value="Unassembled WGS sequence"/>
</dbReference>
<feature type="domain" description="Carboxyltransferase" evidence="4">
    <location>
        <begin position="5"/>
        <end position="206"/>
    </location>
</feature>